<dbReference type="RefSeq" id="WP_073010986.1">
    <property type="nucleotide sequence ID" value="NZ_FQZO01000008.1"/>
</dbReference>
<keyword evidence="1" id="KW-0812">Transmembrane</keyword>
<feature type="transmembrane region" description="Helical" evidence="1">
    <location>
        <begin position="6"/>
        <end position="24"/>
    </location>
</feature>
<reference evidence="2 3" key="1">
    <citation type="submission" date="2016-11" db="EMBL/GenBank/DDBJ databases">
        <authorList>
            <person name="Jaros S."/>
            <person name="Januszkiewicz K."/>
            <person name="Wedrychowicz H."/>
        </authorList>
    </citation>
    <scope>NUCLEOTIDE SEQUENCE [LARGE SCALE GENOMIC DNA]</scope>
    <source>
        <strain evidence="2 3">DSM 21864</strain>
    </source>
</reference>
<feature type="transmembrane region" description="Helical" evidence="1">
    <location>
        <begin position="81"/>
        <end position="103"/>
    </location>
</feature>
<gene>
    <name evidence="2" type="ORF">SAMN05444401_3996</name>
</gene>
<dbReference type="AlphaFoldDB" id="A0A1M6MGI1"/>
<proteinExistence type="predicted"/>
<keyword evidence="1" id="KW-1133">Transmembrane helix</keyword>
<dbReference type="EMBL" id="FQZO01000008">
    <property type="protein sequence ID" value="SHJ82548.1"/>
    <property type="molecule type" value="Genomic_DNA"/>
</dbReference>
<sequence>MNEQTFILFFLIVFTGITLFLYLWKAKKEIEYKKDERWQMIQNKANNAANYSNHILIVLLVVGDAILTFSDIQITLTLNRVLIYGVLFIGLRNAIELFALIYFDKRL</sequence>
<name>A0A1M6MGI1_9CLOT</name>
<keyword evidence="3" id="KW-1185">Reference proteome</keyword>
<evidence type="ECO:0000313" key="2">
    <source>
        <dbReference type="EMBL" id="SHJ82548.1"/>
    </source>
</evidence>
<evidence type="ECO:0000256" key="1">
    <source>
        <dbReference type="SAM" id="Phobius"/>
    </source>
</evidence>
<keyword evidence="1" id="KW-0472">Membrane</keyword>
<feature type="transmembrane region" description="Helical" evidence="1">
    <location>
        <begin position="48"/>
        <end position="69"/>
    </location>
</feature>
<dbReference type="Proteomes" id="UP000184080">
    <property type="component" value="Unassembled WGS sequence"/>
</dbReference>
<accession>A0A1M6MGI1</accession>
<protein>
    <submittedName>
        <fullName evidence="2">Uncharacterized protein</fullName>
    </submittedName>
</protein>
<organism evidence="2 3">
    <name type="scientific">Clostridium amylolyticum</name>
    <dbReference type="NCBI Taxonomy" id="1121298"/>
    <lineage>
        <taxon>Bacteria</taxon>
        <taxon>Bacillati</taxon>
        <taxon>Bacillota</taxon>
        <taxon>Clostridia</taxon>
        <taxon>Eubacteriales</taxon>
        <taxon>Clostridiaceae</taxon>
        <taxon>Clostridium</taxon>
    </lineage>
</organism>
<dbReference type="OrthoDB" id="1757762at2"/>
<evidence type="ECO:0000313" key="3">
    <source>
        <dbReference type="Proteomes" id="UP000184080"/>
    </source>
</evidence>